<dbReference type="PANTHER" id="PTHR46754">
    <property type="entry name" value="MKI67 FHA DOMAIN-INTERACTING NUCLEOLAR PHOSPHOPROTEIN"/>
    <property type="match status" value="1"/>
</dbReference>
<dbReference type="OrthoDB" id="21467at2759"/>
<dbReference type="Pfam" id="PF00076">
    <property type="entry name" value="RRM_1"/>
    <property type="match status" value="1"/>
</dbReference>
<comment type="subcellular location">
    <subcellularLocation>
        <location evidence="1">Nucleus</location>
        <location evidence="1">Nucleolus</location>
    </subcellularLocation>
</comment>
<dbReference type="Proteomes" id="UP000799444">
    <property type="component" value="Unassembled WGS sequence"/>
</dbReference>
<evidence type="ECO:0000256" key="2">
    <source>
        <dbReference type="ARBA" id="ARBA00022884"/>
    </source>
</evidence>
<proteinExistence type="predicted"/>
<feature type="non-terminal residue" evidence="7">
    <location>
        <position position="1"/>
    </location>
</feature>
<dbReference type="SUPFAM" id="SSF54928">
    <property type="entry name" value="RNA-binding domain, RBD"/>
    <property type="match status" value="1"/>
</dbReference>
<keyword evidence="8" id="KW-1185">Reference proteome</keyword>
<feature type="domain" description="RRM" evidence="6">
    <location>
        <begin position="4"/>
        <end position="82"/>
    </location>
</feature>
<dbReference type="EMBL" id="ML996099">
    <property type="protein sequence ID" value="KAF2740865.1"/>
    <property type="molecule type" value="Genomic_DNA"/>
</dbReference>
<evidence type="ECO:0000259" key="6">
    <source>
        <dbReference type="PROSITE" id="PS50102"/>
    </source>
</evidence>
<organism evidence="7 8">
    <name type="scientific">Polyplosphaeria fusca</name>
    <dbReference type="NCBI Taxonomy" id="682080"/>
    <lineage>
        <taxon>Eukaryota</taxon>
        <taxon>Fungi</taxon>
        <taxon>Dikarya</taxon>
        <taxon>Ascomycota</taxon>
        <taxon>Pezizomycotina</taxon>
        <taxon>Dothideomycetes</taxon>
        <taxon>Pleosporomycetidae</taxon>
        <taxon>Pleosporales</taxon>
        <taxon>Tetraplosphaeriaceae</taxon>
        <taxon>Polyplosphaeria</taxon>
    </lineage>
</organism>
<dbReference type="AlphaFoldDB" id="A0A9P4V9S4"/>
<keyword evidence="3" id="KW-0539">Nucleus</keyword>
<dbReference type="CDD" id="cd12307">
    <property type="entry name" value="RRM_NIFK_like"/>
    <property type="match status" value="1"/>
</dbReference>
<comment type="caution">
    <text evidence="7">The sequence shown here is derived from an EMBL/GenBank/DDBJ whole genome shotgun (WGS) entry which is preliminary data.</text>
</comment>
<dbReference type="SMART" id="SM00360">
    <property type="entry name" value="RRM"/>
    <property type="match status" value="1"/>
</dbReference>
<dbReference type="InterPro" id="IPR012677">
    <property type="entry name" value="Nucleotide-bd_a/b_plait_sf"/>
</dbReference>
<name>A0A9P4V9S4_9PLEO</name>
<feature type="non-terminal residue" evidence="7">
    <location>
        <position position="136"/>
    </location>
</feature>
<dbReference type="PROSITE" id="PS50102">
    <property type="entry name" value="RRM"/>
    <property type="match status" value="1"/>
</dbReference>
<sequence length="136" mass="15926">EKAGVVYVGRIPHGFYEPQMKKYFSQFGTVKRLRLSRNKKTGASKHYAFVEFASEEVADIVARTMHNYLLFGHQLQCRVIPNEQVHETLFDGASERFKVVPRNKMAGAEMTRGAERDVWEKRTLKEKKRRDHKNKK</sequence>
<dbReference type="GO" id="GO:0005730">
    <property type="term" value="C:nucleolus"/>
    <property type="evidence" value="ECO:0007669"/>
    <property type="project" value="UniProtKB-SubCell"/>
</dbReference>
<accession>A0A9P4V9S4</accession>
<protein>
    <submittedName>
        <fullName evidence="7">RNA-binding domain-containing protein</fullName>
    </submittedName>
</protein>
<evidence type="ECO:0000313" key="7">
    <source>
        <dbReference type="EMBL" id="KAF2740865.1"/>
    </source>
</evidence>
<evidence type="ECO:0000256" key="3">
    <source>
        <dbReference type="ARBA" id="ARBA00023242"/>
    </source>
</evidence>
<evidence type="ECO:0000256" key="1">
    <source>
        <dbReference type="ARBA" id="ARBA00004604"/>
    </source>
</evidence>
<gene>
    <name evidence="7" type="ORF">EJ04DRAFT_397374</name>
</gene>
<keyword evidence="2 4" id="KW-0694">RNA-binding</keyword>
<dbReference type="Gene3D" id="3.30.70.330">
    <property type="match status" value="1"/>
</dbReference>
<dbReference type="GO" id="GO:0003723">
    <property type="term" value="F:RNA binding"/>
    <property type="evidence" value="ECO:0007669"/>
    <property type="project" value="UniProtKB-UniRule"/>
</dbReference>
<feature type="region of interest" description="Disordered" evidence="5">
    <location>
        <begin position="106"/>
        <end position="136"/>
    </location>
</feature>
<feature type="compositionally biased region" description="Basic and acidic residues" evidence="5">
    <location>
        <begin position="112"/>
        <end position="123"/>
    </location>
</feature>
<dbReference type="InterPro" id="IPR000504">
    <property type="entry name" value="RRM_dom"/>
</dbReference>
<feature type="compositionally biased region" description="Basic residues" evidence="5">
    <location>
        <begin position="124"/>
        <end position="136"/>
    </location>
</feature>
<dbReference type="InterPro" id="IPR035979">
    <property type="entry name" value="RBD_domain_sf"/>
</dbReference>
<reference evidence="7" key="1">
    <citation type="journal article" date="2020" name="Stud. Mycol.">
        <title>101 Dothideomycetes genomes: a test case for predicting lifestyles and emergence of pathogens.</title>
        <authorList>
            <person name="Haridas S."/>
            <person name="Albert R."/>
            <person name="Binder M."/>
            <person name="Bloem J."/>
            <person name="Labutti K."/>
            <person name="Salamov A."/>
            <person name="Andreopoulos B."/>
            <person name="Baker S."/>
            <person name="Barry K."/>
            <person name="Bills G."/>
            <person name="Bluhm B."/>
            <person name="Cannon C."/>
            <person name="Castanera R."/>
            <person name="Culley D."/>
            <person name="Daum C."/>
            <person name="Ezra D."/>
            <person name="Gonzalez J."/>
            <person name="Henrissat B."/>
            <person name="Kuo A."/>
            <person name="Liang C."/>
            <person name="Lipzen A."/>
            <person name="Lutzoni F."/>
            <person name="Magnuson J."/>
            <person name="Mondo S."/>
            <person name="Nolan M."/>
            <person name="Ohm R."/>
            <person name="Pangilinan J."/>
            <person name="Park H.-J."/>
            <person name="Ramirez L."/>
            <person name="Alfaro M."/>
            <person name="Sun H."/>
            <person name="Tritt A."/>
            <person name="Yoshinaga Y."/>
            <person name="Zwiers L.-H."/>
            <person name="Turgeon B."/>
            <person name="Goodwin S."/>
            <person name="Spatafora J."/>
            <person name="Crous P."/>
            <person name="Grigoriev I."/>
        </authorList>
    </citation>
    <scope>NUCLEOTIDE SEQUENCE</scope>
    <source>
        <strain evidence="7">CBS 125425</strain>
    </source>
</reference>
<evidence type="ECO:0000256" key="5">
    <source>
        <dbReference type="SAM" id="MobiDB-lite"/>
    </source>
</evidence>
<evidence type="ECO:0000313" key="8">
    <source>
        <dbReference type="Proteomes" id="UP000799444"/>
    </source>
</evidence>
<evidence type="ECO:0000256" key="4">
    <source>
        <dbReference type="PROSITE-ProRule" id="PRU00176"/>
    </source>
</evidence>